<organism evidence="2 3">
    <name type="scientific">Mycena alexandri</name>
    <dbReference type="NCBI Taxonomy" id="1745969"/>
    <lineage>
        <taxon>Eukaryota</taxon>
        <taxon>Fungi</taxon>
        <taxon>Dikarya</taxon>
        <taxon>Basidiomycota</taxon>
        <taxon>Agaricomycotina</taxon>
        <taxon>Agaricomycetes</taxon>
        <taxon>Agaricomycetidae</taxon>
        <taxon>Agaricales</taxon>
        <taxon>Marasmiineae</taxon>
        <taxon>Mycenaceae</taxon>
        <taxon>Mycena</taxon>
    </lineage>
</organism>
<feature type="region of interest" description="Disordered" evidence="1">
    <location>
        <begin position="196"/>
        <end position="280"/>
    </location>
</feature>
<feature type="region of interest" description="Disordered" evidence="1">
    <location>
        <begin position="408"/>
        <end position="432"/>
    </location>
</feature>
<feature type="compositionally biased region" description="Basic and acidic residues" evidence="1">
    <location>
        <begin position="239"/>
        <end position="255"/>
    </location>
</feature>
<feature type="compositionally biased region" description="Basic and acidic residues" evidence="1">
    <location>
        <begin position="196"/>
        <end position="207"/>
    </location>
</feature>
<comment type="caution">
    <text evidence="2">The sequence shown here is derived from an EMBL/GenBank/DDBJ whole genome shotgun (WGS) entry which is preliminary data.</text>
</comment>
<reference evidence="2" key="1">
    <citation type="submission" date="2023-03" db="EMBL/GenBank/DDBJ databases">
        <title>Massive genome expansion in bonnet fungi (Mycena s.s.) driven by repeated elements and novel gene families across ecological guilds.</title>
        <authorList>
            <consortium name="Lawrence Berkeley National Laboratory"/>
            <person name="Harder C.B."/>
            <person name="Miyauchi S."/>
            <person name="Viragh M."/>
            <person name="Kuo A."/>
            <person name="Thoen E."/>
            <person name="Andreopoulos B."/>
            <person name="Lu D."/>
            <person name="Skrede I."/>
            <person name="Drula E."/>
            <person name="Henrissat B."/>
            <person name="Morin E."/>
            <person name="Kohler A."/>
            <person name="Barry K."/>
            <person name="LaButti K."/>
            <person name="Morin E."/>
            <person name="Salamov A."/>
            <person name="Lipzen A."/>
            <person name="Mereny Z."/>
            <person name="Hegedus B."/>
            <person name="Baldrian P."/>
            <person name="Stursova M."/>
            <person name="Weitz H."/>
            <person name="Taylor A."/>
            <person name="Grigoriev I.V."/>
            <person name="Nagy L.G."/>
            <person name="Martin F."/>
            <person name="Kauserud H."/>
        </authorList>
    </citation>
    <scope>NUCLEOTIDE SEQUENCE</scope>
    <source>
        <strain evidence="2">CBHHK200</strain>
    </source>
</reference>
<dbReference type="AlphaFoldDB" id="A0AAD6WWN5"/>
<feature type="region of interest" description="Disordered" evidence="1">
    <location>
        <begin position="480"/>
        <end position="499"/>
    </location>
</feature>
<feature type="region of interest" description="Disordered" evidence="1">
    <location>
        <begin position="321"/>
        <end position="348"/>
    </location>
</feature>
<dbReference type="Proteomes" id="UP001218188">
    <property type="component" value="Unassembled WGS sequence"/>
</dbReference>
<dbReference type="EMBL" id="JARJCM010000179">
    <property type="protein sequence ID" value="KAJ7023889.1"/>
    <property type="molecule type" value="Genomic_DNA"/>
</dbReference>
<feature type="compositionally biased region" description="Basic and acidic residues" evidence="1">
    <location>
        <begin position="216"/>
        <end position="225"/>
    </location>
</feature>
<evidence type="ECO:0000313" key="3">
    <source>
        <dbReference type="Proteomes" id="UP001218188"/>
    </source>
</evidence>
<gene>
    <name evidence="2" type="ORF">C8F04DRAFT_1192946</name>
</gene>
<protein>
    <submittedName>
        <fullName evidence="2">Uncharacterized protein</fullName>
    </submittedName>
</protein>
<evidence type="ECO:0000256" key="1">
    <source>
        <dbReference type="SAM" id="MobiDB-lite"/>
    </source>
</evidence>
<accession>A0AAD6WWN5</accession>
<keyword evidence="3" id="KW-1185">Reference proteome</keyword>
<evidence type="ECO:0000313" key="2">
    <source>
        <dbReference type="EMBL" id="KAJ7023889.1"/>
    </source>
</evidence>
<name>A0AAD6WWN5_9AGAR</name>
<sequence>MANGNLNWIWPQYTISPDPASGMQSLSQTCSMLYKHVLQPTDIILSGGGFVLHPNLAEPLSRVMPAMIEMLALVTKYSGLRSSSSLSTVDLHVLTTTTGLVLPATQNQIVLNWVILADELYIAMADLETFRVGYSVPGSIDEHGKQRSRMPKIIAALPYSLAHKLPKDFLKSYHITLLPPPANMLLVPQQKKAFVESCRRHRAEDSPRSPSSPAPESKRKDEHIPLRSRAQTTHGVQYTRHEIPWDETEHGKENARASAESSVAGGDDSRLTTDISSRNRLMPTYAPHHINPERAIPASSSALLSPATPASSSILRALMPESTRKAQSSSPRSVVADPLERSTSATSPSVRALVARIESALAVEHGAAASNESVPRAQLAPKSPAPAPANANAVERGGLQFVAVGRRAEGSTAERGEHTSATAGEKLADPRWGAHLEDSAVEDEPGGRRCESAKLFAPVPDTDALTLPLVDKVYPVRSRSRLGDNAPTPTHVSPPSKSPAPALAIADAVELGGLQIGAAEPRANAPTMEDGGRGPVSVPRQQAPARWMAWQAAEARRARVQTAAATSTARLTSILRSPMFSSVTASGSQAPLKDHGSSGINQWSATLLEDDVRTVENAQTNTSVSFSSSPRFPSPCSPFLRSLATPARLFVVDHRTFALDSAIVRTQVISYLVWILREEIVPQLQWDREGIDFAAFTFRLAKLPAEVSYPSNWNRSRRVARRNIQADANVLLVSSSLSPSFRLDFARGTGSQPRAGVGSTSRYRVMLFSASGWPVGRKE</sequence>
<proteinExistence type="predicted"/>
<feature type="region of interest" description="Disordered" evidence="1">
    <location>
        <begin position="372"/>
        <end position="391"/>
    </location>
</feature>
<feature type="compositionally biased region" description="Basic and acidic residues" evidence="1">
    <location>
        <begin position="408"/>
        <end position="418"/>
    </location>
</feature>